<dbReference type="SUPFAM" id="SSF53335">
    <property type="entry name" value="S-adenosyl-L-methionine-dependent methyltransferases"/>
    <property type="match status" value="1"/>
</dbReference>
<dbReference type="InterPro" id="IPR029063">
    <property type="entry name" value="SAM-dependent_MTases_sf"/>
</dbReference>
<evidence type="ECO:0000313" key="2">
    <source>
        <dbReference type="EMBL" id="CAB5229652.1"/>
    </source>
</evidence>
<reference evidence="2" key="1">
    <citation type="submission" date="2020-05" db="EMBL/GenBank/DDBJ databases">
        <authorList>
            <person name="Chiriac C."/>
            <person name="Salcher M."/>
            <person name="Ghai R."/>
            <person name="Kavagutti S V."/>
        </authorList>
    </citation>
    <scope>NUCLEOTIDE SEQUENCE</scope>
</reference>
<dbReference type="Pfam" id="PF08241">
    <property type="entry name" value="Methyltransf_11"/>
    <property type="match status" value="1"/>
</dbReference>
<organism evidence="2">
    <name type="scientific">uncultured Caudovirales phage</name>
    <dbReference type="NCBI Taxonomy" id="2100421"/>
    <lineage>
        <taxon>Viruses</taxon>
        <taxon>Duplodnaviria</taxon>
        <taxon>Heunggongvirae</taxon>
        <taxon>Uroviricota</taxon>
        <taxon>Caudoviricetes</taxon>
        <taxon>Peduoviridae</taxon>
        <taxon>Maltschvirus</taxon>
        <taxon>Maltschvirus maltsch</taxon>
    </lineage>
</organism>
<gene>
    <name evidence="2" type="ORF">UFOVP1562_5</name>
</gene>
<sequence>MTIALDLGCGANPRNHYKADSFMALDQFPVLEIVSDWYLQADLVWEPIPLGDNSVDYVTAFDFIEHIPRVVYVDKQAKYPFIDLMNEIWRVLVPGGFFYSSTPAFPHAAAFQDPTHVNIITPDTWGEYFDDKKRWASVYGFKGAFHIQSMGYLNQHLQCEMRKVSV</sequence>
<accession>A0A6J7XFF8</accession>
<keyword evidence="2" id="KW-0808">Transferase</keyword>
<keyword evidence="2" id="KW-0489">Methyltransferase</keyword>
<proteinExistence type="predicted"/>
<feature type="domain" description="Methyltransferase type 11" evidence="1">
    <location>
        <begin position="38"/>
        <end position="99"/>
    </location>
</feature>
<dbReference type="EMBL" id="LR798411">
    <property type="protein sequence ID" value="CAB5229652.1"/>
    <property type="molecule type" value="Genomic_DNA"/>
</dbReference>
<dbReference type="InterPro" id="IPR013216">
    <property type="entry name" value="Methyltransf_11"/>
</dbReference>
<name>A0A6J7XFF8_9CAUD</name>
<evidence type="ECO:0000259" key="1">
    <source>
        <dbReference type="Pfam" id="PF08241"/>
    </source>
</evidence>
<dbReference type="GO" id="GO:0008757">
    <property type="term" value="F:S-adenosylmethionine-dependent methyltransferase activity"/>
    <property type="evidence" value="ECO:0007669"/>
    <property type="project" value="InterPro"/>
</dbReference>
<dbReference type="Gene3D" id="3.40.50.150">
    <property type="entry name" value="Vaccinia Virus protein VP39"/>
    <property type="match status" value="1"/>
</dbReference>
<dbReference type="GO" id="GO:0032259">
    <property type="term" value="P:methylation"/>
    <property type="evidence" value="ECO:0007669"/>
    <property type="project" value="UniProtKB-KW"/>
</dbReference>
<protein>
    <submittedName>
        <fullName evidence="2">Methyltransferase type 11</fullName>
    </submittedName>
</protein>